<organism evidence="1 2">
    <name type="scientific">Thelephora terrestris</name>
    <dbReference type="NCBI Taxonomy" id="56493"/>
    <lineage>
        <taxon>Eukaryota</taxon>
        <taxon>Fungi</taxon>
        <taxon>Dikarya</taxon>
        <taxon>Basidiomycota</taxon>
        <taxon>Agaricomycotina</taxon>
        <taxon>Agaricomycetes</taxon>
        <taxon>Thelephorales</taxon>
        <taxon>Thelephoraceae</taxon>
        <taxon>Thelephora</taxon>
    </lineage>
</organism>
<name>A0A9P6HG22_9AGAM</name>
<keyword evidence="2" id="KW-1185">Reference proteome</keyword>
<sequence length="252" mass="28885">MLPTCIELDGNWFPSGPHAIYESDSNQYWILYRLGELWILGYLTLAPFTLIKPLEPPRRRIRLVHLFGSYPPECAPPPPRPDWVDLSLVARFFIRPRESRCTSQRTGKIAYPERTRIHIFGTRTDCPSLTSDHRLAVQVLKFPIRLFLLHRRLQQPHTKVLDATINVHAEHQPKLPCVVHLAKHPQLSRELPQIWSSAMADANGVRVAAVAKCRPTKVSIAIDDYDIEHSRRCNGGEHGFQEFRCRIPPAGD</sequence>
<evidence type="ECO:0000313" key="2">
    <source>
        <dbReference type="Proteomes" id="UP000736335"/>
    </source>
</evidence>
<protein>
    <submittedName>
        <fullName evidence="1">Uncharacterized protein</fullName>
    </submittedName>
</protein>
<accession>A0A9P6HG22</accession>
<dbReference type="EMBL" id="WIUZ02000006">
    <property type="protein sequence ID" value="KAF9786163.1"/>
    <property type="molecule type" value="Genomic_DNA"/>
</dbReference>
<comment type="caution">
    <text evidence="1">The sequence shown here is derived from an EMBL/GenBank/DDBJ whole genome shotgun (WGS) entry which is preliminary data.</text>
</comment>
<dbReference type="AlphaFoldDB" id="A0A9P6HG22"/>
<evidence type="ECO:0000313" key="1">
    <source>
        <dbReference type="EMBL" id="KAF9786163.1"/>
    </source>
</evidence>
<dbReference type="Proteomes" id="UP000736335">
    <property type="component" value="Unassembled WGS sequence"/>
</dbReference>
<reference evidence="1" key="1">
    <citation type="journal article" date="2020" name="Nat. Commun.">
        <title>Large-scale genome sequencing of mycorrhizal fungi provides insights into the early evolution of symbiotic traits.</title>
        <authorList>
            <person name="Miyauchi S."/>
            <person name="Kiss E."/>
            <person name="Kuo A."/>
            <person name="Drula E."/>
            <person name="Kohler A."/>
            <person name="Sanchez-Garcia M."/>
            <person name="Morin E."/>
            <person name="Andreopoulos B."/>
            <person name="Barry K.W."/>
            <person name="Bonito G."/>
            <person name="Buee M."/>
            <person name="Carver A."/>
            <person name="Chen C."/>
            <person name="Cichocki N."/>
            <person name="Clum A."/>
            <person name="Culley D."/>
            <person name="Crous P.W."/>
            <person name="Fauchery L."/>
            <person name="Girlanda M."/>
            <person name="Hayes R.D."/>
            <person name="Keri Z."/>
            <person name="LaButti K."/>
            <person name="Lipzen A."/>
            <person name="Lombard V."/>
            <person name="Magnuson J."/>
            <person name="Maillard F."/>
            <person name="Murat C."/>
            <person name="Nolan M."/>
            <person name="Ohm R.A."/>
            <person name="Pangilinan J."/>
            <person name="Pereira M.F."/>
            <person name="Perotto S."/>
            <person name="Peter M."/>
            <person name="Pfister S."/>
            <person name="Riley R."/>
            <person name="Sitrit Y."/>
            <person name="Stielow J.B."/>
            <person name="Szollosi G."/>
            <person name="Zifcakova L."/>
            <person name="Stursova M."/>
            <person name="Spatafora J.W."/>
            <person name="Tedersoo L."/>
            <person name="Vaario L.M."/>
            <person name="Yamada A."/>
            <person name="Yan M."/>
            <person name="Wang P."/>
            <person name="Xu J."/>
            <person name="Bruns T."/>
            <person name="Baldrian P."/>
            <person name="Vilgalys R."/>
            <person name="Dunand C."/>
            <person name="Henrissat B."/>
            <person name="Grigoriev I.V."/>
            <person name="Hibbett D."/>
            <person name="Nagy L.G."/>
            <person name="Martin F.M."/>
        </authorList>
    </citation>
    <scope>NUCLEOTIDE SEQUENCE</scope>
    <source>
        <strain evidence="1">UH-Tt-Lm1</strain>
    </source>
</reference>
<gene>
    <name evidence="1" type="ORF">BJ322DRAFT_1058281</name>
</gene>
<proteinExistence type="predicted"/>
<reference evidence="1" key="2">
    <citation type="submission" date="2020-11" db="EMBL/GenBank/DDBJ databases">
        <authorList>
            <consortium name="DOE Joint Genome Institute"/>
            <person name="Kuo A."/>
            <person name="Miyauchi S."/>
            <person name="Kiss E."/>
            <person name="Drula E."/>
            <person name="Kohler A."/>
            <person name="Sanchez-Garcia M."/>
            <person name="Andreopoulos B."/>
            <person name="Barry K.W."/>
            <person name="Bonito G."/>
            <person name="Buee M."/>
            <person name="Carver A."/>
            <person name="Chen C."/>
            <person name="Cichocki N."/>
            <person name="Clum A."/>
            <person name="Culley D."/>
            <person name="Crous P.W."/>
            <person name="Fauchery L."/>
            <person name="Girlanda M."/>
            <person name="Hayes R."/>
            <person name="Keri Z."/>
            <person name="Labutti K."/>
            <person name="Lipzen A."/>
            <person name="Lombard V."/>
            <person name="Magnuson J."/>
            <person name="Maillard F."/>
            <person name="Morin E."/>
            <person name="Murat C."/>
            <person name="Nolan M."/>
            <person name="Ohm R."/>
            <person name="Pangilinan J."/>
            <person name="Pereira M."/>
            <person name="Perotto S."/>
            <person name="Peter M."/>
            <person name="Riley R."/>
            <person name="Sitrit Y."/>
            <person name="Stielow B."/>
            <person name="Szollosi G."/>
            <person name="Zifcakova L."/>
            <person name="Stursova M."/>
            <person name="Spatafora J.W."/>
            <person name="Tedersoo L."/>
            <person name="Vaario L.-M."/>
            <person name="Yamada A."/>
            <person name="Yan M."/>
            <person name="Wang P."/>
            <person name="Xu J."/>
            <person name="Bruns T."/>
            <person name="Baldrian P."/>
            <person name="Vilgalys R."/>
            <person name="Henrissat B."/>
            <person name="Grigoriev I.V."/>
            <person name="Hibbett D."/>
            <person name="Nagy L.G."/>
            <person name="Martin F.M."/>
        </authorList>
    </citation>
    <scope>NUCLEOTIDE SEQUENCE</scope>
    <source>
        <strain evidence="1">UH-Tt-Lm1</strain>
    </source>
</reference>